<evidence type="ECO:0000313" key="1">
    <source>
        <dbReference type="Proteomes" id="UP000887580"/>
    </source>
</evidence>
<protein>
    <submittedName>
        <fullName evidence="2">Phorbol-ester/DAG-type domain-containing protein</fullName>
    </submittedName>
</protein>
<accession>A0AC35EXM3</accession>
<organism evidence="1 2">
    <name type="scientific">Panagrolaimus sp. PS1159</name>
    <dbReference type="NCBI Taxonomy" id="55785"/>
    <lineage>
        <taxon>Eukaryota</taxon>
        <taxon>Metazoa</taxon>
        <taxon>Ecdysozoa</taxon>
        <taxon>Nematoda</taxon>
        <taxon>Chromadorea</taxon>
        <taxon>Rhabditida</taxon>
        <taxon>Tylenchina</taxon>
        <taxon>Panagrolaimomorpha</taxon>
        <taxon>Panagrolaimoidea</taxon>
        <taxon>Panagrolaimidae</taxon>
        <taxon>Panagrolaimus</taxon>
    </lineage>
</organism>
<name>A0AC35EXM3_9BILA</name>
<dbReference type="Proteomes" id="UP000887580">
    <property type="component" value="Unplaced"/>
</dbReference>
<sequence length="581" mass="64973">MFTGLTTDIVVLVERDLNSFMDDNSDPDDVLISSEADPKEDFVCLGGDRKREDINVKRSLSDIPLKSPGEKIGAISSFSNTETSSSKTQSIPTPIPQNRNETYDLFSHSLPTKSELEVFQVRDLGDSPQKIEVKPLEADITRIPKVEVRQLSFDIRRSRSESHLENFGIFDGERKKLFGSVELDKIMNADEIERPNSKESSHEEQEKDLKEESHQHRSRRERIHARASEMALKLNAGAAKVGELWKNRHKTDSPSNADVEFATEASEVIAGENTPPKKSGAISPSPSFKEERSRRKWIRSRKSPTPSGRSHHAAANTPVIENFPRVSSRSTKAVHLDSNVLWGQSLHFTLDKKETKYLNITVQARTPLPKDNVSQISQSDFDNLRPTLLGSVSIFVPQLIADCQLTISNCHREVFALRPPTTINLESFGEISKHAGFDPRLCYGDIKLGFRHFPNGLPESLLQTDNDSINNEEDEASDDATAHISQETSSSPNDVFFYDHQWIPISFKHAAANCNFCQGKIWLKAGSRCKKCHLVVHNKCVVKANKQKECSKNGAVDDDGVFEVLDGSELRRDPLSSTSSA</sequence>
<evidence type="ECO:0000313" key="2">
    <source>
        <dbReference type="WBParaSite" id="PS1159_v2.g11814.t1"/>
    </source>
</evidence>
<dbReference type="WBParaSite" id="PS1159_v2.g11814.t1">
    <property type="protein sequence ID" value="PS1159_v2.g11814.t1"/>
    <property type="gene ID" value="PS1159_v2.g11814"/>
</dbReference>
<proteinExistence type="predicted"/>
<reference evidence="2" key="1">
    <citation type="submission" date="2022-11" db="UniProtKB">
        <authorList>
            <consortium name="WormBaseParasite"/>
        </authorList>
    </citation>
    <scope>IDENTIFICATION</scope>
</reference>